<reference evidence="7 8" key="1">
    <citation type="journal article" date="2015" name="Genome Biol. Evol.">
        <title>Phylogenomic analyses indicate that early fungi evolved digesting cell walls of algal ancestors of land plants.</title>
        <authorList>
            <person name="Chang Y."/>
            <person name="Wang S."/>
            <person name="Sekimoto S."/>
            <person name="Aerts A.L."/>
            <person name="Choi C."/>
            <person name="Clum A."/>
            <person name="LaButti K.M."/>
            <person name="Lindquist E.A."/>
            <person name="Yee Ngan C."/>
            <person name="Ohm R.A."/>
            <person name="Salamov A.A."/>
            <person name="Grigoriev I.V."/>
            <person name="Spatafora J.W."/>
            <person name="Berbee M.L."/>
        </authorList>
    </citation>
    <scope>NUCLEOTIDE SEQUENCE [LARGE SCALE GENOMIC DNA]</scope>
    <source>
        <strain evidence="7 8">NRRL 28638</strain>
    </source>
</reference>
<dbReference type="Gene3D" id="1.20.1250.20">
    <property type="entry name" value="MFS general substrate transporter like domains"/>
    <property type="match status" value="2"/>
</dbReference>
<evidence type="ECO:0000313" key="7">
    <source>
        <dbReference type="EMBL" id="KXN73063.1"/>
    </source>
</evidence>
<dbReference type="Proteomes" id="UP000070444">
    <property type="component" value="Unassembled WGS sequence"/>
</dbReference>
<dbReference type="GO" id="GO:0012505">
    <property type="term" value="C:endomembrane system"/>
    <property type="evidence" value="ECO:0007669"/>
    <property type="project" value="UniProtKB-SubCell"/>
</dbReference>
<organism evidence="7 8">
    <name type="scientific">Conidiobolus coronatus (strain ATCC 28846 / CBS 209.66 / NRRL 28638)</name>
    <name type="common">Delacroixia coronata</name>
    <dbReference type="NCBI Taxonomy" id="796925"/>
    <lineage>
        <taxon>Eukaryota</taxon>
        <taxon>Fungi</taxon>
        <taxon>Fungi incertae sedis</taxon>
        <taxon>Zoopagomycota</taxon>
        <taxon>Entomophthoromycotina</taxon>
        <taxon>Entomophthoromycetes</taxon>
        <taxon>Entomophthorales</taxon>
        <taxon>Ancylistaceae</taxon>
        <taxon>Conidiobolus</taxon>
    </lineage>
</organism>
<dbReference type="InterPro" id="IPR011701">
    <property type="entry name" value="MFS"/>
</dbReference>
<evidence type="ECO:0000256" key="1">
    <source>
        <dbReference type="ARBA" id="ARBA00004127"/>
    </source>
</evidence>
<protein>
    <submittedName>
        <fullName evidence="7">MFS general substrate transporter</fullName>
    </submittedName>
</protein>
<name>A0A137PDJ1_CONC2</name>
<keyword evidence="2" id="KW-0813">Transport</keyword>
<dbReference type="OrthoDB" id="4078873at2759"/>
<evidence type="ECO:0000256" key="5">
    <source>
        <dbReference type="ARBA" id="ARBA00023136"/>
    </source>
</evidence>
<dbReference type="PANTHER" id="PTHR23501">
    <property type="entry name" value="MAJOR FACILITATOR SUPERFAMILY"/>
    <property type="match status" value="1"/>
</dbReference>
<keyword evidence="4" id="KW-1133">Transmembrane helix</keyword>
<dbReference type="GO" id="GO:0005886">
    <property type="term" value="C:plasma membrane"/>
    <property type="evidence" value="ECO:0007669"/>
    <property type="project" value="TreeGrafter"/>
</dbReference>
<accession>A0A137PDJ1</accession>
<sequence>METNTPKNDQLPPLYGDDEHGTVSKASDNASDTNIVLKMAQIRSNLDCWIIYLSVFFLGLAVSICFGATYQLAWSITSKLGYFDISPIVEVISSLLSLLFVPLFAALSDVYGRGIILSLSLTLSVIGLFVTGTAPGFGAYSAGNIINDLGNTGRTLLVPIILADFLTPKNRGFGFILYYLPSAIALGASIPVINAAKEGDNWRWVYNCQGIMTIITGIPILFSLFSLQRKAKRLLPQFNYQASSILNVDWAGIVLLTSGLSCVLIPFSFVVRETDGWASPAIFVPIILGALILIAFILWEVKYAKHPLITRRLLNNRAAIIMVLVRAFLAFDSTFTWTYMTSYLGLAREIDQDHTALIFLGFRITWFISGSICALIIRKFSYIRSIVWISLIINAIGMGLALGSRHPHTPEWFVVFGESVIGLGSGFAACAGLVVLQSTVDFSEIANISAVDNLVSNVFNTVALSITNALWNSYTWAHLMNHLPKEYHEFIPDLLAKNNYTDLLPPELKENWIAALGDSQWVMCTIGTALACVCFVVSLILPPVDLDKCQQNAQARE</sequence>
<dbReference type="STRING" id="796925.A0A137PDJ1"/>
<feature type="region of interest" description="Disordered" evidence="6">
    <location>
        <begin position="1"/>
        <end position="27"/>
    </location>
</feature>
<evidence type="ECO:0000256" key="2">
    <source>
        <dbReference type="ARBA" id="ARBA00022448"/>
    </source>
</evidence>
<dbReference type="GO" id="GO:0022857">
    <property type="term" value="F:transmembrane transporter activity"/>
    <property type="evidence" value="ECO:0007669"/>
    <property type="project" value="InterPro"/>
</dbReference>
<comment type="subcellular location">
    <subcellularLocation>
        <location evidence="1">Endomembrane system</location>
        <topology evidence="1">Multi-pass membrane protein</topology>
    </subcellularLocation>
</comment>
<dbReference type="AlphaFoldDB" id="A0A137PDJ1"/>
<gene>
    <name evidence="7" type="ORF">CONCODRAFT_4086</name>
</gene>
<proteinExistence type="predicted"/>
<dbReference type="InterPro" id="IPR036259">
    <property type="entry name" value="MFS_trans_sf"/>
</dbReference>
<dbReference type="SUPFAM" id="SSF103473">
    <property type="entry name" value="MFS general substrate transporter"/>
    <property type="match status" value="1"/>
</dbReference>
<evidence type="ECO:0000313" key="8">
    <source>
        <dbReference type="Proteomes" id="UP000070444"/>
    </source>
</evidence>
<dbReference type="PANTHER" id="PTHR23501:SF191">
    <property type="entry name" value="VACUOLAR BASIC AMINO ACID TRANSPORTER 4"/>
    <property type="match status" value="1"/>
</dbReference>
<keyword evidence="8" id="KW-1185">Reference proteome</keyword>
<dbReference type="OMA" id="KALTWYL"/>
<evidence type="ECO:0000256" key="6">
    <source>
        <dbReference type="SAM" id="MobiDB-lite"/>
    </source>
</evidence>
<dbReference type="Pfam" id="PF07690">
    <property type="entry name" value="MFS_1"/>
    <property type="match status" value="1"/>
</dbReference>
<keyword evidence="3" id="KW-0812">Transmembrane</keyword>
<evidence type="ECO:0000256" key="3">
    <source>
        <dbReference type="ARBA" id="ARBA00022692"/>
    </source>
</evidence>
<dbReference type="EMBL" id="KQ964442">
    <property type="protein sequence ID" value="KXN73063.1"/>
    <property type="molecule type" value="Genomic_DNA"/>
</dbReference>
<keyword evidence="5" id="KW-0472">Membrane</keyword>
<evidence type="ECO:0000256" key="4">
    <source>
        <dbReference type="ARBA" id="ARBA00022989"/>
    </source>
</evidence>